<accession>A0AAX4K2E2</accession>
<keyword evidence="1" id="KW-0732">Signal</keyword>
<dbReference type="InterPro" id="IPR048661">
    <property type="entry name" value="CPL1-like"/>
</dbReference>
<dbReference type="Pfam" id="PF21671">
    <property type="entry name" value="CPL1-like"/>
    <property type="match status" value="1"/>
</dbReference>
<dbReference type="PANTHER" id="PTHR35192:SF2">
    <property type="entry name" value="APPLE DOMAIN-CONTAINING PROTEIN"/>
    <property type="match status" value="1"/>
</dbReference>
<dbReference type="InterPro" id="IPR038955">
    <property type="entry name" value="PriA/CPL1_fungi"/>
</dbReference>
<dbReference type="AlphaFoldDB" id="A0AAX4K2E2"/>
<evidence type="ECO:0000256" key="1">
    <source>
        <dbReference type="SAM" id="SignalP"/>
    </source>
</evidence>
<evidence type="ECO:0000313" key="3">
    <source>
        <dbReference type="EMBL" id="WWC90913.1"/>
    </source>
</evidence>
<sequence>MYRSSLLLPVLATLSALPSIRSGSLGSASDCSAYCYAQNVNNVYSAYITTSGQCSCASNSFPANSVVTGNAGGCGSNYEVSITHTTFQFKECIQGYGLTTPVDAQSGNTDFYSILKACPNSDYVAIYPTGPNPYQFLYSCGTGFVEYTSPEACAYQVNHIYFHPADARASGLARRQMVERRRLAEQEAYEAVYCPRGLTACQLEGDSTSFECIDTKNELESCGGCLFGAYNVPGLSNITAPIGTDCSTIQGVSLGHSSCISGECQFDCQKGWQAKNGKCVKAK</sequence>
<dbReference type="RefSeq" id="XP_066077676.1">
    <property type="nucleotide sequence ID" value="XM_066221579.1"/>
</dbReference>
<evidence type="ECO:0000259" key="2">
    <source>
        <dbReference type="Pfam" id="PF21671"/>
    </source>
</evidence>
<gene>
    <name evidence="3" type="ORF">L201_005851</name>
</gene>
<proteinExistence type="predicted"/>
<evidence type="ECO:0000313" key="4">
    <source>
        <dbReference type="Proteomes" id="UP001355207"/>
    </source>
</evidence>
<organism evidence="3 4">
    <name type="scientific">Kwoniella dendrophila CBS 6074</name>
    <dbReference type="NCBI Taxonomy" id="1295534"/>
    <lineage>
        <taxon>Eukaryota</taxon>
        <taxon>Fungi</taxon>
        <taxon>Dikarya</taxon>
        <taxon>Basidiomycota</taxon>
        <taxon>Agaricomycotina</taxon>
        <taxon>Tremellomycetes</taxon>
        <taxon>Tremellales</taxon>
        <taxon>Cryptococcaceae</taxon>
        <taxon>Kwoniella</taxon>
    </lineage>
</organism>
<dbReference type="EMBL" id="CP144104">
    <property type="protein sequence ID" value="WWC90913.1"/>
    <property type="molecule type" value="Genomic_DNA"/>
</dbReference>
<protein>
    <recommendedName>
        <fullName evidence="2">Protein CPL1-like domain-containing protein</fullName>
    </recommendedName>
</protein>
<feature type="signal peptide" evidence="1">
    <location>
        <begin position="1"/>
        <end position="22"/>
    </location>
</feature>
<name>A0AAX4K2E2_9TREE</name>
<dbReference type="GeneID" id="91096521"/>
<feature type="domain" description="Protein CPL1-like" evidence="2">
    <location>
        <begin position="210"/>
        <end position="279"/>
    </location>
</feature>
<keyword evidence="4" id="KW-1185">Reference proteome</keyword>
<dbReference type="Proteomes" id="UP001355207">
    <property type="component" value="Chromosome 7"/>
</dbReference>
<reference evidence="3 4" key="1">
    <citation type="submission" date="2024-01" db="EMBL/GenBank/DDBJ databases">
        <title>Comparative genomics of Cryptococcus and Kwoniella reveals pathogenesis evolution and contrasting modes of karyotype evolution via chromosome fusion or intercentromeric recombination.</title>
        <authorList>
            <person name="Coelho M.A."/>
            <person name="David-Palma M."/>
            <person name="Shea T."/>
            <person name="Bowers K."/>
            <person name="McGinley-Smith S."/>
            <person name="Mohammad A.W."/>
            <person name="Gnirke A."/>
            <person name="Yurkov A.M."/>
            <person name="Nowrousian M."/>
            <person name="Sun S."/>
            <person name="Cuomo C.A."/>
            <person name="Heitman J."/>
        </authorList>
    </citation>
    <scope>NUCLEOTIDE SEQUENCE [LARGE SCALE GENOMIC DNA]</scope>
    <source>
        <strain evidence="3 4">CBS 6074</strain>
    </source>
</reference>
<feature type="chain" id="PRO_5043657447" description="Protein CPL1-like domain-containing protein" evidence="1">
    <location>
        <begin position="23"/>
        <end position="283"/>
    </location>
</feature>
<dbReference type="PANTHER" id="PTHR35192">
    <property type="entry name" value="PROTEIN, PUTATIVE-RELATED"/>
    <property type="match status" value="1"/>
</dbReference>